<evidence type="ECO:0000256" key="2">
    <source>
        <dbReference type="ARBA" id="ARBA00004496"/>
    </source>
</evidence>
<dbReference type="EMBL" id="CP095075">
    <property type="protein sequence ID" value="UOR12849.1"/>
    <property type="molecule type" value="Genomic_DNA"/>
</dbReference>
<dbReference type="InterPro" id="IPR036412">
    <property type="entry name" value="HAD-like_sf"/>
</dbReference>
<dbReference type="InterPro" id="IPR013954">
    <property type="entry name" value="PNK3P"/>
</dbReference>
<name>A0ABY4HD83_9BACI</name>
<protein>
    <recommendedName>
        <fullName evidence="8 9">D,D-heptose 1,7-bisphosphate phosphatase</fullName>
        <ecNumber evidence="9">3.1.3.-</ecNumber>
    </recommendedName>
</protein>
<keyword evidence="5" id="KW-0479">Metal-binding</keyword>
<comment type="subcellular location">
    <subcellularLocation>
        <location evidence="2 9">Cytoplasm</location>
    </subcellularLocation>
</comment>
<evidence type="ECO:0000256" key="3">
    <source>
        <dbReference type="ARBA" id="ARBA00011245"/>
    </source>
</evidence>
<comment type="similarity">
    <text evidence="9">Belongs to the gmhB family.</text>
</comment>
<evidence type="ECO:0000313" key="10">
    <source>
        <dbReference type="EMBL" id="UOR12849.1"/>
    </source>
</evidence>
<dbReference type="PANTHER" id="PTHR42891">
    <property type="entry name" value="D-GLYCERO-BETA-D-MANNO-HEPTOSE-1,7-BISPHOSPHATE 7-PHOSPHATASE"/>
    <property type="match status" value="1"/>
</dbReference>
<evidence type="ECO:0000256" key="5">
    <source>
        <dbReference type="ARBA" id="ARBA00022723"/>
    </source>
</evidence>
<evidence type="ECO:0000256" key="6">
    <source>
        <dbReference type="ARBA" id="ARBA00022801"/>
    </source>
</evidence>
<keyword evidence="6 9" id="KW-0378">Hydrolase</keyword>
<accession>A0ABY4HD83</accession>
<keyword evidence="4 9" id="KW-0963">Cytoplasm</keyword>
<dbReference type="NCBIfam" id="TIGR01656">
    <property type="entry name" value="Histidinol-ppas"/>
    <property type="match status" value="1"/>
</dbReference>
<dbReference type="InterPro" id="IPR006543">
    <property type="entry name" value="Histidinol-phos"/>
</dbReference>
<evidence type="ECO:0000256" key="7">
    <source>
        <dbReference type="ARBA" id="ARBA00023277"/>
    </source>
</evidence>
<reference evidence="10" key="1">
    <citation type="submission" date="2022-04" db="EMBL/GenBank/DDBJ databases">
        <title>Halobacillus sp. isolated from saltern.</title>
        <authorList>
            <person name="Won M."/>
            <person name="Lee C.-M."/>
            <person name="Woen H.-Y."/>
            <person name="Kwon S.-W."/>
        </authorList>
    </citation>
    <scope>NUCLEOTIDE SEQUENCE</scope>
    <source>
        <strain evidence="10">SSHM10-5</strain>
    </source>
</reference>
<evidence type="ECO:0000313" key="11">
    <source>
        <dbReference type="Proteomes" id="UP000830326"/>
    </source>
</evidence>
<dbReference type="NCBIfam" id="TIGR01662">
    <property type="entry name" value="HAD-SF-IIIA"/>
    <property type="match status" value="1"/>
</dbReference>
<dbReference type="InterPro" id="IPR004446">
    <property type="entry name" value="Heptose_bisP_phosphatase"/>
</dbReference>
<organism evidence="10 11">
    <name type="scientific">Halobacillus amylolyticus</name>
    <dbReference type="NCBI Taxonomy" id="2932259"/>
    <lineage>
        <taxon>Bacteria</taxon>
        <taxon>Bacillati</taxon>
        <taxon>Bacillota</taxon>
        <taxon>Bacilli</taxon>
        <taxon>Bacillales</taxon>
        <taxon>Bacillaceae</taxon>
        <taxon>Halobacillus</taxon>
    </lineage>
</organism>
<sequence>MKVGFFDRDGTIIEDYTDSKWSYIDNPVFFADAIRTLKEVQQRGYKIIIITNQYLINEGFISLQQYKKINKKLLSELSGQGINILDVFYCPHRRNEGCNCIKPQTGMITEAMEKYPNIKINESFMIGDSKVDIDLAINMNMRGFGIEVDSSHSNVIKLTNISDLISYI</sequence>
<dbReference type="GO" id="GO:0016787">
    <property type="term" value="F:hydrolase activity"/>
    <property type="evidence" value="ECO:0007669"/>
    <property type="project" value="UniProtKB-KW"/>
</dbReference>
<evidence type="ECO:0000256" key="1">
    <source>
        <dbReference type="ARBA" id="ARBA00001946"/>
    </source>
</evidence>
<dbReference type="Pfam" id="PF08645">
    <property type="entry name" value="PNK3P"/>
    <property type="match status" value="1"/>
</dbReference>
<dbReference type="PIRSF" id="PIRSF004682">
    <property type="entry name" value="GmhB"/>
    <property type="match status" value="1"/>
</dbReference>
<dbReference type="InterPro" id="IPR006549">
    <property type="entry name" value="HAD-SF_hydro_IIIA"/>
</dbReference>
<comment type="cofactor">
    <cofactor evidence="1">
        <name>Mg(2+)</name>
        <dbReference type="ChEBI" id="CHEBI:18420"/>
    </cofactor>
</comment>
<dbReference type="Proteomes" id="UP000830326">
    <property type="component" value="Chromosome"/>
</dbReference>
<evidence type="ECO:0000256" key="8">
    <source>
        <dbReference type="ARBA" id="ARBA00031828"/>
    </source>
</evidence>
<dbReference type="InterPro" id="IPR023214">
    <property type="entry name" value="HAD_sf"/>
</dbReference>
<dbReference type="Gene3D" id="3.40.50.1000">
    <property type="entry name" value="HAD superfamily/HAD-like"/>
    <property type="match status" value="1"/>
</dbReference>
<comment type="subunit">
    <text evidence="3">Monomer.</text>
</comment>
<keyword evidence="7 9" id="KW-0119">Carbohydrate metabolism</keyword>
<dbReference type="EC" id="3.1.3.-" evidence="9"/>
<proteinExistence type="inferred from homology"/>
<evidence type="ECO:0000256" key="4">
    <source>
        <dbReference type="ARBA" id="ARBA00022490"/>
    </source>
</evidence>
<evidence type="ECO:0000256" key="9">
    <source>
        <dbReference type="PIRNR" id="PIRNR004682"/>
    </source>
</evidence>
<dbReference type="PANTHER" id="PTHR42891:SF1">
    <property type="entry name" value="D-GLYCERO-BETA-D-MANNO-HEPTOSE-1,7-BISPHOSPHATE 7-PHOSPHATASE"/>
    <property type="match status" value="1"/>
</dbReference>
<dbReference type="SUPFAM" id="SSF56784">
    <property type="entry name" value="HAD-like"/>
    <property type="match status" value="1"/>
</dbReference>
<dbReference type="RefSeq" id="WP_245033951.1">
    <property type="nucleotide sequence ID" value="NZ_CP095075.1"/>
</dbReference>
<gene>
    <name evidence="10" type="ORF">MUO15_04885</name>
</gene>
<keyword evidence="11" id="KW-1185">Reference proteome</keyword>